<organism evidence="8 9">
    <name type="scientific">Vibrio agarivorans</name>
    <dbReference type="NCBI Taxonomy" id="153622"/>
    <lineage>
        <taxon>Bacteria</taxon>
        <taxon>Pseudomonadati</taxon>
        <taxon>Pseudomonadota</taxon>
        <taxon>Gammaproteobacteria</taxon>
        <taxon>Vibrionales</taxon>
        <taxon>Vibrionaceae</taxon>
        <taxon>Vibrio</taxon>
    </lineage>
</organism>
<comment type="similarity">
    <text evidence="6">Belongs to the peptidase M48 family.</text>
</comment>
<dbReference type="PANTHER" id="PTHR22726:SF24">
    <property type="entry name" value="M48 FAMILY METALLOPEPTIDASE"/>
    <property type="match status" value="1"/>
</dbReference>
<dbReference type="Proteomes" id="UP001169719">
    <property type="component" value="Unassembled WGS sequence"/>
</dbReference>
<comment type="caution">
    <text evidence="8">The sequence shown here is derived from an EMBL/GenBank/DDBJ whole genome shotgun (WGS) entry which is preliminary data.</text>
</comment>
<accession>A0ABT7Y5I6</accession>
<protein>
    <submittedName>
        <fullName evidence="8">M48 family metallopeptidase</fullName>
    </submittedName>
</protein>
<evidence type="ECO:0000256" key="3">
    <source>
        <dbReference type="ARBA" id="ARBA00022801"/>
    </source>
</evidence>
<dbReference type="PANTHER" id="PTHR22726">
    <property type="entry name" value="METALLOENDOPEPTIDASE OMA1"/>
    <property type="match status" value="1"/>
</dbReference>
<dbReference type="PROSITE" id="PS51257">
    <property type="entry name" value="PROKAR_LIPOPROTEIN"/>
    <property type="match status" value="1"/>
</dbReference>
<dbReference type="InterPro" id="IPR001915">
    <property type="entry name" value="Peptidase_M48"/>
</dbReference>
<evidence type="ECO:0000313" key="9">
    <source>
        <dbReference type="Proteomes" id="UP001169719"/>
    </source>
</evidence>
<keyword evidence="4 6" id="KW-0862">Zinc</keyword>
<keyword evidence="9" id="KW-1185">Reference proteome</keyword>
<evidence type="ECO:0000256" key="1">
    <source>
        <dbReference type="ARBA" id="ARBA00022670"/>
    </source>
</evidence>
<feature type="domain" description="Peptidase M48" evidence="7">
    <location>
        <begin position="70"/>
        <end position="246"/>
    </location>
</feature>
<evidence type="ECO:0000256" key="2">
    <source>
        <dbReference type="ARBA" id="ARBA00022723"/>
    </source>
</evidence>
<evidence type="ECO:0000259" key="7">
    <source>
        <dbReference type="Pfam" id="PF01435"/>
    </source>
</evidence>
<sequence>MSNWGRLSVVASGLILAACSSSPTGRNQLILFSDSDMSSLGAQSFEQMKQEQKVSTDKAINAYVQCVSDAVTAQVPPQPDFDEWEVVVFDSDQVNAFALPGGKIGVYTGLLNVAIDQDQLATVIGHEIAHVLADHSNERLSQAQLANVGMQVTDIALASSGAAQYRSATMAALGLGVQYGVILPYGRTQESEADILGLDLMAQAGFNPNASVALWVNMAKASNGAQPPELLSTHPSHDTRINDLEEQIPRVPKAQAARPNCKAPS</sequence>
<keyword evidence="5 6" id="KW-0482">Metalloprotease</keyword>
<dbReference type="Gene3D" id="3.30.2010.10">
    <property type="entry name" value="Metalloproteases ('zincins'), catalytic domain"/>
    <property type="match status" value="1"/>
</dbReference>
<keyword evidence="3 6" id="KW-0378">Hydrolase</keyword>
<keyword evidence="2" id="KW-0479">Metal-binding</keyword>
<proteinExistence type="inferred from homology"/>
<gene>
    <name evidence="8" type="ORF">QWJ08_17860</name>
</gene>
<reference evidence="8" key="1">
    <citation type="submission" date="2024-05" db="EMBL/GenBank/DDBJ databases">
        <title>Genome Sequences of Four Agar- Degrading Marine Bacteria.</title>
        <authorList>
            <person name="Phillips E.K."/>
            <person name="Shaffer J.C."/>
            <person name="Henson M.W."/>
            <person name="Temperton B."/>
            <person name="Thrash C.J."/>
            <person name="Martin M.O."/>
        </authorList>
    </citation>
    <scope>NUCLEOTIDE SEQUENCE</scope>
    <source>
        <strain evidence="8">EKP203</strain>
    </source>
</reference>
<comment type="cofactor">
    <cofactor evidence="6">
        <name>Zn(2+)</name>
        <dbReference type="ChEBI" id="CHEBI:29105"/>
    </cofactor>
    <text evidence="6">Binds 1 zinc ion per subunit.</text>
</comment>
<evidence type="ECO:0000256" key="4">
    <source>
        <dbReference type="ARBA" id="ARBA00022833"/>
    </source>
</evidence>
<dbReference type="EMBL" id="JAUEOZ010000002">
    <property type="protein sequence ID" value="MDN2483215.1"/>
    <property type="molecule type" value="Genomic_DNA"/>
</dbReference>
<dbReference type="RefSeq" id="WP_289963272.1">
    <property type="nucleotide sequence ID" value="NZ_JAUEOZ010000002.1"/>
</dbReference>
<name>A0ABT7Y5I6_9VIBR</name>
<evidence type="ECO:0000313" key="8">
    <source>
        <dbReference type="EMBL" id="MDN2483215.1"/>
    </source>
</evidence>
<dbReference type="CDD" id="cd07331">
    <property type="entry name" value="M48C_Oma1_like"/>
    <property type="match status" value="1"/>
</dbReference>
<evidence type="ECO:0000256" key="6">
    <source>
        <dbReference type="RuleBase" id="RU003983"/>
    </source>
</evidence>
<dbReference type="Pfam" id="PF01435">
    <property type="entry name" value="Peptidase_M48"/>
    <property type="match status" value="1"/>
</dbReference>
<dbReference type="InterPro" id="IPR051156">
    <property type="entry name" value="Mito/Outer_Membr_Metalloprot"/>
</dbReference>
<evidence type="ECO:0000256" key="5">
    <source>
        <dbReference type="ARBA" id="ARBA00023049"/>
    </source>
</evidence>
<keyword evidence="1 6" id="KW-0645">Protease</keyword>